<evidence type="ECO:0000256" key="5">
    <source>
        <dbReference type="ARBA" id="ARBA00022475"/>
    </source>
</evidence>
<reference evidence="14 16" key="1">
    <citation type="submission" date="2018-06" db="EMBL/GenBank/DDBJ databases">
        <authorList>
            <consortium name="Pathogen Informatics"/>
            <person name="Doyle S."/>
        </authorList>
    </citation>
    <scope>NUCLEOTIDE SEQUENCE [LARGE SCALE GENOMIC DNA]</scope>
    <source>
        <strain evidence="14 16">NCTC10597</strain>
    </source>
</reference>
<evidence type="ECO:0000313" key="16">
    <source>
        <dbReference type="Proteomes" id="UP000254330"/>
    </source>
</evidence>
<evidence type="ECO:0000256" key="8">
    <source>
        <dbReference type="ARBA" id="ARBA00022801"/>
    </source>
</evidence>
<dbReference type="Gene3D" id="2.10.109.10">
    <property type="entry name" value="Umud Fragment, subunit A"/>
    <property type="match status" value="1"/>
</dbReference>
<proteinExistence type="inferred from homology"/>
<organism evidence="14 16">
    <name type="scientific">Kurthia zopfii</name>
    <dbReference type="NCBI Taxonomy" id="1650"/>
    <lineage>
        <taxon>Bacteria</taxon>
        <taxon>Bacillati</taxon>
        <taxon>Bacillota</taxon>
        <taxon>Bacilli</taxon>
        <taxon>Bacillales</taxon>
        <taxon>Caryophanaceae</taxon>
        <taxon>Kurthia</taxon>
    </lineage>
</organism>
<dbReference type="PRINTS" id="PR00727">
    <property type="entry name" value="LEADERPTASE"/>
</dbReference>
<gene>
    <name evidence="14" type="primary">spsB</name>
    <name evidence="15" type="ORF">DFR61_10915</name>
    <name evidence="14" type="ORF">NCTC10597_00729</name>
</gene>
<dbReference type="Proteomes" id="UP000254330">
    <property type="component" value="Unassembled WGS sequence"/>
</dbReference>
<dbReference type="SUPFAM" id="SSF51306">
    <property type="entry name" value="LexA/Signal peptidase"/>
    <property type="match status" value="1"/>
</dbReference>
<comment type="similarity">
    <text evidence="3 12">Belongs to the peptidase S26 family.</text>
</comment>
<keyword evidence="17" id="KW-1185">Reference proteome</keyword>
<keyword evidence="8 12" id="KW-0378">Hydrolase</keyword>
<dbReference type="InterPro" id="IPR019758">
    <property type="entry name" value="Pept_S26A_signal_pept_1_CS"/>
</dbReference>
<evidence type="ECO:0000256" key="6">
    <source>
        <dbReference type="ARBA" id="ARBA00022670"/>
    </source>
</evidence>
<keyword evidence="10" id="KW-0472">Membrane</keyword>
<reference evidence="15 17" key="2">
    <citation type="submission" date="2019-03" db="EMBL/GenBank/DDBJ databases">
        <title>Genomic Encyclopedia of Type Strains, Phase IV (KMG-IV): sequencing the most valuable type-strain genomes for metagenomic binning, comparative biology and taxonomic classification.</title>
        <authorList>
            <person name="Goeker M."/>
        </authorList>
    </citation>
    <scope>NUCLEOTIDE SEQUENCE [LARGE SCALE GENOMIC DNA]</scope>
    <source>
        <strain evidence="15 17">DSM 20580</strain>
    </source>
</reference>
<dbReference type="PANTHER" id="PTHR43390">
    <property type="entry name" value="SIGNAL PEPTIDASE I"/>
    <property type="match status" value="1"/>
</dbReference>
<name>A0A2U3AEC7_9BACL</name>
<dbReference type="Pfam" id="PF10502">
    <property type="entry name" value="Peptidase_S26"/>
    <property type="match status" value="1"/>
</dbReference>
<evidence type="ECO:0000256" key="4">
    <source>
        <dbReference type="ARBA" id="ARBA00013208"/>
    </source>
</evidence>
<dbReference type="GO" id="GO:0004252">
    <property type="term" value="F:serine-type endopeptidase activity"/>
    <property type="evidence" value="ECO:0007669"/>
    <property type="project" value="InterPro"/>
</dbReference>
<evidence type="ECO:0000256" key="3">
    <source>
        <dbReference type="ARBA" id="ARBA00009370"/>
    </source>
</evidence>
<keyword evidence="9" id="KW-1133">Transmembrane helix</keyword>
<dbReference type="EC" id="3.4.21.89" evidence="4 12"/>
<evidence type="ECO:0000313" key="17">
    <source>
        <dbReference type="Proteomes" id="UP000294641"/>
    </source>
</evidence>
<evidence type="ECO:0000256" key="11">
    <source>
        <dbReference type="PIRSR" id="PIRSR600223-1"/>
    </source>
</evidence>
<dbReference type="EMBL" id="UGNP01000001">
    <property type="protein sequence ID" value="STX09059.1"/>
    <property type="molecule type" value="Genomic_DNA"/>
</dbReference>
<protein>
    <recommendedName>
        <fullName evidence="4 12">Signal peptidase I</fullName>
        <ecNumber evidence="4 12">3.4.21.89</ecNumber>
    </recommendedName>
</protein>
<dbReference type="CDD" id="cd06530">
    <property type="entry name" value="S26_SPase_I"/>
    <property type="match status" value="1"/>
</dbReference>
<dbReference type="InterPro" id="IPR000223">
    <property type="entry name" value="Pept_S26A_signal_pept_1"/>
</dbReference>
<evidence type="ECO:0000256" key="9">
    <source>
        <dbReference type="ARBA" id="ARBA00022989"/>
    </source>
</evidence>
<dbReference type="NCBIfam" id="TIGR02227">
    <property type="entry name" value="sigpep_I_bact"/>
    <property type="match status" value="1"/>
</dbReference>
<evidence type="ECO:0000256" key="1">
    <source>
        <dbReference type="ARBA" id="ARBA00000677"/>
    </source>
</evidence>
<dbReference type="PROSITE" id="PS00501">
    <property type="entry name" value="SPASE_I_1"/>
    <property type="match status" value="1"/>
</dbReference>
<keyword evidence="6 12" id="KW-0645">Protease</keyword>
<dbReference type="GO" id="GO:0005886">
    <property type="term" value="C:plasma membrane"/>
    <property type="evidence" value="ECO:0007669"/>
    <property type="project" value="UniProtKB-SubCell"/>
</dbReference>
<keyword evidence="7" id="KW-0812">Transmembrane</keyword>
<evidence type="ECO:0000256" key="10">
    <source>
        <dbReference type="ARBA" id="ARBA00023136"/>
    </source>
</evidence>
<comment type="subcellular location">
    <subcellularLocation>
        <location evidence="2">Cell membrane</location>
        <topology evidence="2">Single-pass type II membrane protein</topology>
    </subcellularLocation>
    <subcellularLocation>
        <location evidence="12">Membrane</location>
        <topology evidence="12">Single-pass type II membrane protein</topology>
    </subcellularLocation>
</comment>
<dbReference type="InterPro" id="IPR036286">
    <property type="entry name" value="LexA/Signal_pep-like_sf"/>
</dbReference>
<dbReference type="InterPro" id="IPR019533">
    <property type="entry name" value="Peptidase_S26"/>
</dbReference>
<dbReference type="InterPro" id="IPR019756">
    <property type="entry name" value="Pept_S26A_signal_pept_1_Ser-AS"/>
</dbReference>
<dbReference type="OrthoDB" id="9802919at2"/>
<dbReference type="PROSITE" id="PS00761">
    <property type="entry name" value="SPASE_I_3"/>
    <property type="match status" value="1"/>
</dbReference>
<sequence length="188" mass="21712">MDTRRNKVKSELWEWSKALVIAFALAAFIRYVLFTPIVVDGESMMPTLQSGDRMVVNKVSYKVADIHYEDIVVFHAPEKKDYIKRVIGIAGDTIEYKNDVLYRNGKMIEEPYLKPYKSAIQDGGTLTEDFKLKDYTQREKVPKGYVFVMGDNRRNSKDSRHIGLIPEDKILGKTNIVFWPLNQFGVVK</sequence>
<dbReference type="GO" id="GO:0006465">
    <property type="term" value="P:signal peptide processing"/>
    <property type="evidence" value="ECO:0007669"/>
    <property type="project" value="InterPro"/>
</dbReference>
<dbReference type="FunFam" id="2.10.109.10:FF:000008">
    <property type="entry name" value="Signal peptidase I"/>
    <property type="match status" value="1"/>
</dbReference>
<dbReference type="AlphaFoldDB" id="A0A2U3AEC7"/>
<dbReference type="Proteomes" id="UP000294641">
    <property type="component" value="Unassembled WGS sequence"/>
</dbReference>
<keyword evidence="5" id="KW-1003">Cell membrane</keyword>
<dbReference type="PANTHER" id="PTHR43390:SF1">
    <property type="entry name" value="CHLOROPLAST PROCESSING PEPTIDASE"/>
    <property type="match status" value="1"/>
</dbReference>
<evidence type="ECO:0000256" key="2">
    <source>
        <dbReference type="ARBA" id="ARBA00004401"/>
    </source>
</evidence>
<feature type="active site" evidence="11">
    <location>
        <position position="84"/>
    </location>
</feature>
<evidence type="ECO:0000256" key="12">
    <source>
        <dbReference type="RuleBase" id="RU362042"/>
    </source>
</evidence>
<comment type="caution">
    <text evidence="14">The sequence shown here is derived from an EMBL/GenBank/DDBJ whole genome shotgun (WGS) entry which is preliminary data.</text>
</comment>
<evidence type="ECO:0000256" key="7">
    <source>
        <dbReference type="ARBA" id="ARBA00022692"/>
    </source>
</evidence>
<feature type="domain" description="Peptidase S26" evidence="13">
    <location>
        <begin position="12"/>
        <end position="179"/>
    </location>
</feature>
<dbReference type="RefSeq" id="WP_109349220.1">
    <property type="nucleotide sequence ID" value="NZ_BJUE01000006.1"/>
</dbReference>
<comment type="catalytic activity">
    <reaction evidence="1 12">
        <text>Cleavage of hydrophobic, N-terminal signal or leader sequences from secreted and periplasmic proteins.</text>
        <dbReference type="EC" id="3.4.21.89"/>
    </reaction>
</comment>
<accession>A0A2U3AEC7</accession>
<evidence type="ECO:0000259" key="13">
    <source>
        <dbReference type="Pfam" id="PF10502"/>
    </source>
</evidence>
<evidence type="ECO:0000313" key="14">
    <source>
        <dbReference type="EMBL" id="STX09059.1"/>
    </source>
</evidence>
<feature type="active site" evidence="11">
    <location>
        <position position="43"/>
    </location>
</feature>
<dbReference type="EMBL" id="SNZG01000009">
    <property type="protein sequence ID" value="TDR40141.1"/>
    <property type="molecule type" value="Genomic_DNA"/>
</dbReference>
<evidence type="ECO:0000313" key="15">
    <source>
        <dbReference type="EMBL" id="TDR40141.1"/>
    </source>
</evidence>
<dbReference type="GO" id="GO:0009003">
    <property type="term" value="F:signal peptidase activity"/>
    <property type="evidence" value="ECO:0007669"/>
    <property type="project" value="UniProtKB-EC"/>
</dbReference>